<dbReference type="Proteomes" id="UP001281761">
    <property type="component" value="Unassembled WGS sequence"/>
</dbReference>
<feature type="domain" description="B5" evidence="13">
    <location>
        <begin position="306"/>
        <end position="384"/>
    </location>
</feature>
<keyword evidence="6 14" id="KW-0436">Ligase</keyword>
<sequence>MPHVLFSKIDFLKAIEEPQMTDEEIADLFAKLGMEAEVRQPEEGQVDAPSEPEIELEYTANRFDLSGMDGAVMEVRCFLGKDKPVFLDAQPATIDFVVDDNLNDIRPFAIGAIMRGLRLDEKIFKRFIDLQEKLHENACRRRTLVAIGTHDLETVVPPFKYSGEDPRSFSFIPLKTTLHSPTVDMPEEGTLNRTAQEWFDYYEANKLPLGKYIPIVKNLPLVPVIRDSKGVLMSLPPIVNGEHTKCVATRTKDIFIDMTGTDLTRLTIVMNTFLTLFSKHCDSIERVNIINKHSAYGGSPTTFPRLVPYKMDVTTDFINGLLGININTTEICGLLSRKQVVATEDDKEKGLIHCLAPAHRADIIHPADLAEDVMIAYGVDKITGIHPPIADCGVPLLSEEVTATVRTMASQGGYIEMYNFTLSSLAENSLWMNRPTCACEFGEPDWLRKDAKPIGTCKCRCGLVTTLNGKSADTECVRSSLIPSLFRSLRTNSAHSKPICLFEVGDVVVPDLQGCGGSVSFLANSEKCGDKAGCVPSCAGICGGGCCASKREEEGTVAVAPSKYVSPGFEEPNALGTVRSDIGTRNERRLSALRGGPDVMVEEMIPFAAHVFKHFGFTFVSADENIPALIEANKKNNKSTGVWQMIPISQVSRKCAKDGKLSGSCKRWLTDTNSFVQGNVTMLTLTDTAAEPPIISEPVGVMGVVRPDVVRRFGMQSVVVVALEVNIETLYHRLI</sequence>
<keyword evidence="8" id="KW-0547">Nucleotide-binding</keyword>
<dbReference type="Gene3D" id="3.30.56.10">
    <property type="match status" value="2"/>
</dbReference>
<keyword evidence="12" id="KW-0030">Aminoacyl-tRNA synthetase</keyword>
<comment type="caution">
    <text evidence="14">The sequence shown here is derived from an EMBL/GenBank/DDBJ whole genome shotgun (WGS) entry which is preliminary data.</text>
</comment>
<keyword evidence="11" id="KW-0648">Protein biosynthesis</keyword>
<dbReference type="InterPro" id="IPR045060">
    <property type="entry name" value="Phe-tRNA-ligase_IIc_bsu"/>
</dbReference>
<evidence type="ECO:0000259" key="13">
    <source>
        <dbReference type="PROSITE" id="PS51483"/>
    </source>
</evidence>
<dbReference type="SMART" id="SM00874">
    <property type="entry name" value="B5"/>
    <property type="match status" value="1"/>
</dbReference>
<dbReference type="EMBL" id="JARBJD010000037">
    <property type="protein sequence ID" value="KAK2958449.1"/>
    <property type="molecule type" value="Genomic_DNA"/>
</dbReference>
<keyword evidence="10" id="KW-0460">Magnesium</keyword>
<dbReference type="NCBIfam" id="TIGR00471">
    <property type="entry name" value="pheT_arch"/>
    <property type="match status" value="1"/>
</dbReference>
<evidence type="ECO:0000256" key="4">
    <source>
        <dbReference type="ARBA" id="ARBA00012814"/>
    </source>
</evidence>
<dbReference type="InterPro" id="IPR005147">
    <property type="entry name" value="tRNA_synthase_B5-dom"/>
</dbReference>
<keyword evidence="5" id="KW-0963">Cytoplasm</keyword>
<dbReference type="InterPro" id="IPR005146">
    <property type="entry name" value="B3/B4_tRNA-bd"/>
</dbReference>
<evidence type="ECO:0000256" key="7">
    <source>
        <dbReference type="ARBA" id="ARBA00022723"/>
    </source>
</evidence>
<evidence type="ECO:0000256" key="3">
    <source>
        <dbReference type="ARBA" id="ARBA00007438"/>
    </source>
</evidence>
<evidence type="ECO:0000256" key="10">
    <source>
        <dbReference type="ARBA" id="ARBA00022842"/>
    </source>
</evidence>
<dbReference type="PROSITE" id="PS51483">
    <property type="entry name" value="B5"/>
    <property type="match status" value="1"/>
</dbReference>
<dbReference type="SUPFAM" id="SSF46955">
    <property type="entry name" value="Putative DNA-binding domain"/>
    <property type="match status" value="2"/>
</dbReference>
<reference evidence="14 15" key="1">
    <citation type="journal article" date="2022" name="bioRxiv">
        <title>Genomics of Preaxostyla Flagellates Illuminates Evolutionary Transitions and the Path Towards Mitochondrial Loss.</title>
        <authorList>
            <person name="Novak L.V.F."/>
            <person name="Treitli S.C."/>
            <person name="Pyrih J."/>
            <person name="Halakuc P."/>
            <person name="Pipaliya S.V."/>
            <person name="Vacek V."/>
            <person name="Brzon O."/>
            <person name="Soukal P."/>
            <person name="Eme L."/>
            <person name="Dacks J.B."/>
            <person name="Karnkowska A."/>
            <person name="Elias M."/>
            <person name="Hampl V."/>
        </authorList>
    </citation>
    <scope>NUCLEOTIDE SEQUENCE [LARGE SCALE GENOMIC DNA]</scope>
    <source>
        <strain evidence="14">NAU3</strain>
        <tissue evidence="14">Gut</tissue>
    </source>
</reference>
<evidence type="ECO:0000256" key="2">
    <source>
        <dbReference type="ARBA" id="ARBA00004496"/>
    </source>
</evidence>
<dbReference type="InterPro" id="IPR020825">
    <property type="entry name" value="Phe-tRNA_synthase-like_B3/B4"/>
</dbReference>
<dbReference type="InterPro" id="IPR004531">
    <property type="entry name" value="Phe-tRNA-synth_IIc_bsu_arc_euk"/>
</dbReference>
<dbReference type="PANTHER" id="PTHR10947:SF0">
    <property type="entry name" value="PHENYLALANINE--TRNA LIGASE BETA SUBUNIT"/>
    <property type="match status" value="1"/>
</dbReference>
<dbReference type="SMART" id="SM00873">
    <property type="entry name" value="B3_4"/>
    <property type="match status" value="1"/>
</dbReference>
<evidence type="ECO:0000256" key="5">
    <source>
        <dbReference type="ARBA" id="ARBA00022490"/>
    </source>
</evidence>
<evidence type="ECO:0000256" key="11">
    <source>
        <dbReference type="ARBA" id="ARBA00022917"/>
    </source>
</evidence>
<keyword evidence="9" id="KW-0067">ATP-binding</keyword>
<proteinExistence type="inferred from homology"/>
<evidence type="ECO:0000256" key="6">
    <source>
        <dbReference type="ARBA" id="ARBA00022598"/>
    </source>
</evidence>
<keyword evidence="7" id="KW-0479">Metal-binding</keyword>
<dbReference type="SUPFAM" id="SSF55681">
    <property type="entry name" value="Class II aaRS and biotin synthetases"/>
    <property type="match status" value="1"/>
</dbReference>
<accession>A0ABQ9Y447</accession>
<dbReference type="InterPro" id="IPR009061">
    <property type="entry name" value="DNA-bd_dom_put_sf"/>
</dbReference>
<comment type="similarity">
    <text evidence="3">Belongs to the phenylalanyl-tRNA synthetase beta subunit family. Type 2 subfamily.</text>
</comment>
<evidence type="ECO:0000256" key="9">
    <source>
        <dbReference type="ARBA" id="ARBA00022840"/>
    </source>
</evidence>
<evidence type="ECO:0000313" key="14">
    <source>
        <dbReference type="EMBL" id="KAK2958449.1"/>
    </source>
</evidence>
<dbReference type="PANTHER" id="PTHR10947">
    <property type="entry name" value="PHENYLALANYL-TRNA SYNTHETASE BETA CHAIN AND LEUCINE-RICH REPEAT-CONTAINING PROTEIN 47"/>
    <property type="match status" value="1"/>
</dbReference>
<dbReference type="Gene3D" id="3.50.40.10">
    <property type="entry name" value="Phenylalanyl-trna Synthetase, Chain B, domain 3"/>
    <property type="match status" value="1"/>
</dbReference>
<keyword evidence="15" id="KW-1185">Reference proteome</keyword>
<protein>
    <recommendedName>
        <fullName evidence="4">phenylalanine--tRNA ligase</fullName>
        <ecNumber evidence="4">6.1.1.20</ecNumber>
    </recommendedName>
</protein>
<name>A0ABQ9Y447_9EUKA</name>
<gene>
    <name evidence="14" type="ORF">BLNAU_6483</name>
</gene>
<comment type="subcellular location">
    <subcellularLocation>
        <location evidence="2">Cytoplasm</location>
    </subcellularLocation>
</comment>
<dbReference type="Pfam" id="PF17759">
    <property type="entry name" value="tRNA_synthFbeta"/>
    <property type="match status" value="1"/>
</dbReference>
<evidence type="ECO:0000313" key="15">
    <source>
        <dbReference type="Proteomes" id="UP001281761"/>
    </source>
</evidence>
<dbReference type="InterPro" id="IPR045864">
    <property type="entry name" value="aa-tRNA-synth_II/BPL/LPL"/>
</dbReference>
<evidence type="ECO:0000256" key="1">
    <source>
        <dbReference type="ARBA" id="ARBA00001946"/>
    </source>
</evidence>
<dbReference type="EC" id="6.1.1.20" evidence="4"/>
<evidence type="ECO:0000256" key="8">
    <source>
        <dbReference type="ARBA" id="ARBA00022741"/>
    </source>
</evidence>
<dbReference type="InterPro" id="IPR041616">
    <property type="entry name" value="PheRS_beta_core"/>
</dbReference>
<organism evidence="14 15">
    <name type="scientific">Blattamonas nauphoetae</name>
    <dbReference type="NCBI Taxonomy" id="2049346"/>
    <lineage>
        <taxon>Eukaryota</taxon>
        <taxon>Metamonada</taxon>
        <taxon>Preaxostyla</taxon>
        <taxon>Oxymonadida</taxon>
        <taxon>Blattamonas</taxon>
    </lineage>
</organism>
<dbReference type="Gene3D" id="3.30.930.10">
    <property type="entry name" value="Bira Bifunctional Protein, Domain 2"/>
    <property type="match status" value="1"/>
</dbReference>
<dbReference type="Pfam" id="PF03484">
    <property type="entry name" value="B5"/>
    <property type="match status" value="1"/>
</dbReference>
<comment type="cofactor">
    <cofactor evidence="1">
        <name>Mg(2+)</name>
        <dbReference type="ChEBI" id="CHEBI:18420"/>
    </cofactor>
</comment>
<dbReference type="GO" id="GO:0004826">
    <property type="term" value="F:phenylalanine-tRNA ligase activity"/>
    <property type="evidence" value="ECO:0007669"/>
    <property type="project" value="UniProtKB-EC"/>
</dbReference>
<evidence type="ECO:0000256" key="12">
    <source>
        <dbReference type="ARBA" id="ARBA00023146"/>
    </source>
</evidence>